<dbReference type="PANTHER" id="PTHR33525:SF3">
    <property type="entry name" value="RIBONUCLEASE Y"/>
    <property type="match status" value="1"/>
</dbReference>
<dbReference type="InterPro" id="IPR013976">
    <property type="entry name" value="HDOD"/>
</dbReference>
<dbReference type="InterPro" id="IPR052340">
    <property type="entry name" value="RNase_Y/CdgJ"/>
</dbReference>
<dbReference type="Pfam" id="PF08668">
    <property type="entry name" value="HDOD"/>
    <property type="match status" value="1"/>
</dbReference>
<proteinExistence type="predicted"/>
<dbReference type="Proteomes" id="UP000433532">
    <property type="component" value="Unassembled WGS sequence"/>
</dbReference>
<dbReference type="PROSITE" id="PS51833">
    <property type="entry name" value="HDOD"/>
    <property type="match status" value="1"/>
</dbReference>
<dbReference type="EMBL" id="RBSQ01001191">
    <property type="protein sequence ID" value="RMS46872.1"/>
    <property type="molecule type" value="Genomic_DNA"/>
</dbReference>
<dbReference type="Pfam" id="PF04073">
    <property type="entry name" value="tRNA_edit"/>
    <property type="match status" value="1"/>
</dbReference>
<accession>A0A0C6F4T1</accession>
<organism evidence="3 4">
    <name type="scientific">Pseudomonas aeruginosa</name>
    <dbReference type="NCBI Taxonomy" id="287"/>
    <lineage>
        <taxon>Bacteria</taxon>
        <taxon>Pseudomonadati</taxon>
        <taxon>Pseudomonadota</taxon>
        <taxon>Gammaproteobacteria</taxon>
        <taxon>Pseudomonadales</taxon>
        <taxon>Pseudomonadaceae</taxon>
        <taxon>Pseudomonas</taxon>
    </lineage>
</organism>
<dbReference type="InterPro" id="IPR014627">
    <property type="entry name" value="UCP036888_HDGYP-like"/>
</dbReference>
<dbReference type="RefSeq" id="WP_003136268.1">
    <property type="nucleotide sequence ID" value="NZ_AP014651.1"/>
</dbReference>
<dbReference type="InterPro" id="IPR007214">
    <property type="entry name" value="YbaK/aa-tRNA-synth-assoc-dom"/>
</dbReference>
<reference evidence="2 5" key="2">
    <citation type="submission" date="2019-11" db="EMBL/GenBank/DDBJ databases">
        <title>Genomes of ocular Pseudomonas aeruginosa isolates.</title>
        <authorList>
            <person name="Khan M."/>
            <person name="Rice S.A."/>
            <person name="Willcox M.D.P."/>
            <person name="Stapleton F."/>
        </authorList>
    </citation>
    <scope>NUCLEOTIDE SEQUENCE [LARGE SCALE GENOMIC DNA]</scope>
    <source>
        <strain evidence="2 5">PA221</strain>
    </source>
</reference>
<dbReference type="EMBL" id="WOAD01000028">
    <property type="protein sequence ID" value="MUI38288.1"/>
    <property type="molecule type" value="Genomic_DNA"/>
</dbReference>
<dbReference type="Proteomes" id="UP000270834">
    <property type="component" value="Unassembled WGS sequence"/>
</dbReference>
<dbReference type="Gene3D" id="3.90.960.10">
    <property type="entry name" value="YbaK/aminoacyl-tRNA synthetase-associated domain"/>
    <property type="match status" value="1"/>
</dbReference>
<dbReference type="Gene3D" id="1.10.3210.10">
    <property type="entry name" value="Hypothetical protein af1432"/>
    <property type="match status" value="1"/>
</dbReference>
<sequence length="469" mass="51424">MTEAALASADAPHAPQVILQLLAKLGIACREVSDSAELPAARRVQAVLLDDAVGTLLVLFPQSQLLDLARLTELTGRKLLAIEPERLERMLGKHELHRLPALPPLTSSPCLYDERLLQEPRLLIESGQPGILLEIASNDFRGLLGKASAARFGEPLENINLNLDRPDDDRAEISQAVQAFTARRIQQRLEQTIEIPPLPQTAQKIIKLRVDPNASVDDITGLVETDPALAAQVVSWAASPYYAAPGKIRSVEDAIVRVLGFDLVINLALGLALGKSLSLPKDQPQQATPYWQQAIYTAAVIEGLTRAMPRELRPESGLSYLGGLLHNFGYLVLAHVFPPHFSLICRHLEVNPHLGHAYIEQHLLGITREQIGAWLMRVWDMPDDLYCALRFQQDPSYTGPNAVYANLICLTNRLLRNSGIGDGPQQAIPAALYERLGITPEKAGDAVKKVLEAEAALRELAAQFNRLPG</sequence>
<feature type="domain" description="HDOD" evidence="1">
    <location>
        <begin position="195"/>
        <end position="395"/>
    </location>
</feature>
<dbReference type="SUPFAM" id="SSF55826">
    <property type="entry name" value="YbaK/ProRS associated domain"/>
    <property type="match status" value="1"/>
</dbReference>
<evidence type="ECO:0000259" key="1">
    <source>
        <dbReference type="PROSITE" id="PS51833"/>
    </source>
</evidence>
<dbReference type="AlphaFoldDB" id="A0A0C6F4T1"/>
<reference evidence="3 4" key="1">
    <citation type="submission" date="2018-08" db="EMBL/GenBank/DDBJ databases">
        <title>Recombination of ecologically and evolutionarily significant loci maintains genetic cohesion in the Pseudomonas syringae species complex.</title>
        <authorList>
            <person name="Dillon M."/>
            <person name="Thakur S."/>
            <person name="Almeida R.N.D."/>
            <person name="Weir B.S."/>
            <person name="Guttman D.S."/>
        </authorList>
    </citation>
    <scope>NUCLEOTIDE SEQUENCE [LARGE SCALE GENOMIC DNA]</scope>
    <source>
        <strain evidence="3 4">ICMP 7846</strain>
    </source>
</reference>
<name>A0A0C6F4T1_PSEAI</name>
<protein>
    <submittedName>
        <fullName evidence="2">HDOD domain-containing protein</fullName>
    </submittedName>
</protein>
<gene>
    <name evidence="3" type="ORF">ALP65_03539</name>
    <name evidence="2" type="ORF">GNQ48_25110</name>
</gene>
<dbReference type="PIRSF" id="PIRSF036888">
    <property type="entry name" value="HDGYPm_UCP036888"/>
    <property type="match status" value="1"/>
</dbReference>
<dbReference type="InterPro" id="IPR036754">
    <property type="entry name" value="YbaK/aa-tRNA-synt-asso_dom_sf"/>
</dbReference>
<evidence type="ECO:0000313" key="3">
    <source>
        <dbReference type="EMBL" id="RMS46872.1"/>
    </source>
</evidence>
<evidence type="ECO:0000313" key="2">
    <source>
        <dbReference type="EMBL" id="MUI38288.1"/>
    </source>
</evidence>
<evidence type="ECO:0000313" key="5">
    <source>
        <dbReference type="Proteomes" id="UP000433532"/>
    </source>
</evidence>
<evidence type="ECO:0000313" key="4">
    <source>
        <dbReference type="Proteomes" id="UP000270834"/>
    </source>
</evidence>
<comment type="caution">
    <text evidence="3">The sequence shown here is derived from an EMBL/GenBank/DDBJ whole genome shotgun (WGS) entry which is preliminary data.</text>
</comment>
<dbReference type="PANTHER" id="PTHR33525">
    <property type="match status" value="1"/>
</dbReference>
<dbReference type="GO" id="GO:0002161">
    <property type="term" value="F:aminoacyl-tRNA deacylase activity"/>
    <property type="evidence" value="ECO:0007669"/>
    <property type="project" value="InterPro"/>
</dbReference>
<dbReference type="SUPFAM" id="SSF109604">
    <property type="entry name" value="HD-domain/PDEase-like"/>
    <property type="match status" value="1"/>
</dbReference>